<sequence length="279" mass="31483">MRLFAWLITHNSLPTNSVRMFRHLTSDSSCSRCNHLHETALHTLRDCPLSWAVWMASHFPNLANFFVTDVCDWFRLHATGPDGSLFVTTCWEIWKARNEEIFQSNRKPIWLIVNCISNSHNFLLQVLNIPNRAHITRQVTWIPPTAPCLKLNVDGSSFGNPGRAGFGGLIRNDIGEWMHGFSGSCGHASNLLAELYAILKGLQLAWGLGYRTINLESDSKSAIDLILEDDNNFHPHAIVLGQIRTLRTHVNIKLWTSPPPQIAHVLVADATGVLRQRPR</sequence>
<reference evidence="1" key="1">
    <citation type="submission" date="2023-10" db="EMBL/GenBank/DDBJ databases">
        <authorList>
            <person name="Rodriguez Cubillos JULIANA M."/>
            <person name="De Vega J."/>
        </authorList>
    </citation>
    <scope>NUCLEOTIDE SEQUENCE</scope>
</reference>
<accession>A0ACB0IKJ4</accession>
<dbReference type="Proteomes" id="UP001177021">
    <property type="component" value="Unassembled WGS sequence"/>
</dbReference>
<name>A0ACB0IKJ4_TRIPR</name>
<dbReference type="EMBL" id="CASHSV030000001">
    <property type="protein sequence ID" value="CAJ2632591.1"/>
    <property type="molecule type" value="Genomic_DNA"/>
</dbReference>
<evidence type="ECO:0000313" key="2">
    <source>
        <dbReference type="Proteomes" id="UP001177021"/>
    </source>
</evidence>
<comment type="caution">
    <text evidence="1">The sequence shown here is derived from an EMBL/GenBank/DDBJ whole genome shotgun (WGS) entry which is preliminary data.</text>
</comment>
<gene>
    <name evidence="1" type="ORF">MILVUS5_LOCUS3869</name>
</gene>
<keyword evidence="2" id="KW-1185">Reference proteome</keyword>
<protein>
    <submittedName>
        <fullName evidence="1">Uncharacterized protein</fullName>
    </submittedName>
</protein>
<evidence type="ECO:0000313" key="1">
    <source>
        <dbReference type="EMBL" id="CAJ2632591.1"/>
    </source>
</evidence>
<organism evidence="1 2">
    <name type="scientific">Trifolium pratense</name>
    <name type="common">Red clover</name>
    <dbReference type="NCBI Taxonomy" id="57577"/>
    <lineage>
        <taxon>Eukaryota</taxon>
        <taxon>Viridiplantae</taxon>
        <taxon>Streptophyta</taxon>
        <taxon>Embryophyta</taxon>
        <taxon>Tracheophyta</taxon>
        <taxon>Spermatophyta</taxon>
        <taxon>Magnoliopsida</taxon>
        <taxon>eudicotyledons</taxon>
        <taxon>Gunneridae</taxon>
        <taxon>Pentapetalae</taxon>
        <taxon>rosids</taxon>
        <taxon>fabids</taxon>
        <taxon>Fabales</taxon>
        <taxon>Fabaceae</taxon>
        <taxon>Papilionoideae</taxon>
        <taxon>50 kb inversion clade</taxon>
        <taxon>NPAAA clade</taxon>
        <taxon>Hologalegina</taxon>
        <taxon>IRL clade</taxon>
        <taxon>Trifolieae</taxon>
        <taxon>Trifolium</taxon>
    </lineage>
</organism>
<proteinExistence type="predicted"/>